<dbReference type="InParanoid" id="A0A024GLG9"/>
<protein>
    <submittedName>
        <fullName evidence="2">Uncharacterized protein</fullName>
    </submittedName>
</protein>
<proteinExistence type="predicted"/>
<reference evidence="2 3" key="1">
    <citation type="submission" date="2012-05" db="EMBL/GenBank/DDBJ databases">
        <title>Recombination and specialization in a pathogen metapopulation.</title>
        <authorList>
            <person name="Gardiner A."/>
            <person name="Kemen E."/>
            <person name="Schultz-Larsen T."/>
            <person name="MacLean D."/>
            <person name="Van Oosterhout C."/>
            <person name="Jones J.D.G."/>
        </authorList>
    </citation>
    <scope>NUCLEOTIDE SEQUENCE [LARGE SCALE GENOMIC DNA]</scope>
    <source>
        <strain evidence="2 3">Ac Nc2</strain>
    </source>
</reference>
<evidence type="ECO:0000313" key="3">
    <source>
        <dbReference type="Proteomes" id="UP000053237"/>
    </source>
</evidence>
<organism evidence="2 3">
    <name type="scientific">Albugo candida</name>
    <dbReference type="NCBI Taxonomy" id="65357"/>
    <lineage>
        <taxon>Eukaryota</taxon>
        <taxon>Sar</taxon>
        <taxon>Stramenopiles</taxon>
        <taxon>Oomycota</taxon>
        <taxon>Peronosporomycetes</taxon>
        <taxon>Albuginales</taxon>
        <taxon>Albuginaceae</taxon>
        <taxon>Albugo</taxon>
    </lineage>
</organism>
<feature type="chain" id="PRO_5001532486" evidence="1">
    <location>
        <begin position="25"/>
        <end position="257"/>
    </location>
</feature>
<sequence length="257" mass="29506">MLYGRKSLAFFLFCILCIFPRSCCELKLKKQLLTLKRNSVPYKDVIECQDCILKVAGAMRATRYRGDASHPEGPDYTQTQYMVTGSDFAFMGIHSKCAMLKVCGVFEVEDPPSTSDEPTERNRFVFGKPTPWTELWEFEYMERNQKLETRMRDPMCFTLEPTEATSQIRSCLKEASSSSLIREYSVRLDEGLLTRSIILLYPQDNNQQPKEIHRSCQHLNLAVDSSKYVPVAKCRKLSVQTCIVETTTSFVEPTRST</sequence>
<accession>A0A024GLG9</accession>
<keyword evidence="1" id="KW-0732">Signal</keyword>
<name>A0A024GLG9_9STRA</name>
<gene>
    <name evidence="2" type="ORF">BN9_086210</name>
</gene>
<keyword evidence="3" id="KW-1185">Reference proteome</keyword>
<dbReference type="Proteomes" id="UP000053237">
    <property type="component" value="Unassembled WGS sequence"/>
</dbReference>
<feature type="signal peptide" evidence="1">
    <location>
        <begin position="1"/>
        <end position="24"/>
    </location>
</feature>
<dbReference type="EMBL" id="CAIX01000178">
    <property type="protein sequence ID" value="CCI47614.1"/>
    <property type="molecule type" value="Genomic_DNA"/>
</dbReference>
<comment type="caution">
    <text evidence="2">The sequence shown here is derived from an EMBL/GenBank/DDBJ whole genome shotgun (WGS) entry which is preliminary data.</text>
</comment>
<evidence type="ECO:0000256" key="1">
    <source>
        <dbReference type="SAM" id="SignalP"/>
    </source>
</evidence>
<evidence type="ECO:0000313" key="2">
    <source>
        <dbReference type="EMBL" id="CCI47614.1"/>
    </source>
</evidence>
<dbReference type="AlphaFoldDB" id="A0A024GLG9"/>